<sequence>MSLNPVNANQLAAQSSTDSTNMTDTMAKENDEHSDLANELQLQLNEDSEHHAISKPSIDVLGQQLANIMSQSPFVAHTFTTYHYEAGKVYGKVKSNPALIGNPNFEILHGGMTATLLDTIGGLEGMLEIYRRDQGTFEEQTKKIKRMATVDLRVDYLAPGRGHEFMVTAEVIRMGRKGCTTRMMLVNDEGKLIAHGIASYAF</sequence>
<evidence type="ECO:0000256" key="3">
    <source>
        <dbReference type="SAM" id="MobiDB-lite"/>
    </source>
</evidence>
<dbReference type="InterPro" id="IPR039298">
    <property type="entry name" value="ACOT13"/>
</dbReference>
<dbReference type="Pfam" id="PF03061">
    <property type="entry name" value="4HBT"/>
    <property type="match status" value="1"/>
</dbReference>
<dbReference type="InterPro" id="IPR029069">
    <property type="entry name" value="HotDog_dom_sf"/>
</dbReference>
<evidence type="ECO:0000259" key="4">
    <source>
        <dbReference type="Pfam" id="PF03061"/>
    </source>
</evidence>
<evidence type="ECO:0000256" key="1">
    <source>
        <dbReference type="ARBA" id="ARBA00008324"/>
    </source>
</evidence>
<proteinExistence type="inferred from homology"/>
<feature type="compositionally biased region" description="Low complexity" evidence="3">
    <location>
        <begin position="15"/>
        <end position="25"/>
    </location>
</feature>
<dbReference type="RefSeq" id="WP_100270812.1">
    <property type="nucleotide sequence ID" value="NZ_CP024443.1"/>
</dbReference>
<keyword evidence="2" id="KW-0378">Hydrolase</keyword>
<dbReference type="SUPFAM" id="SSF54637">
    <property type="entry name" value="Thioesterase/thiol ester dehydrase-isomerase"/>
    <property type="match status" value="1"/>
</dbReference>
<evidence type="ECO:0000256" key="2">
    <source>
        <dbReference type="ARBA" id="ARBA00022801"/>
    </source>
</evidence>
<dbReference type="NCBIfam" id="NF008675">
    <property type="entry name" value="PRK11688.1"/>
    <property type="match status" value="1"/>
</dbReference>
<feature type="compositionally biased region" description="Polar residues" evidence="3">
    <location>
        <begin position="1"/>
        <end position="14"/>
    </location>
</feature>
<dbReference type="CDD" id="cd03443">
    <property type="entry name" value="PaaI_thioesterase"/>
    <property type="match status" value="1"/>
</dbReference>
<dbReference type="NCBIfam" id="TIGR00369">
    <property type="entry name" value="unchar_dom_1"/>
    <property type="match status" value="1"/>
</dbReference>
<dbReference type="Gene3D" id="3.10.129.10">
    <property type="entry name" value="Hotdog Thioesterase"/>
    <property type="match status" value="1"/>
</dbReference>
<feature type="region of interest" description="Disordered" evidence="3">
    <location>
        <begin position="1"/>
        <end position="35"/>
    </location>
</feature>
<evidence type="ECO:0000313" key="5">
    <source>
        <dbReference type="EMBL" id="ATR78324.1"/>
    </source>
</evidence>
<dbReference type="PANTHER" id="PTHR21660">
    <property type="entry name" value="THIOESTERASE SUPERFAMILY MEMBER-RELATED"/>
    <property type="match status" value="1"/>
</dbReference>
<dbReference type="AlphaFoldDB" id="A0A2D2LTH7"/>
<dbReference type="GO" id="GO:0047617">
    <property type="term" value="F:fatty acyl-CoA hydrolase activity"/>
    <property type="evidence" value="ECO:0007669"/>
    <property type="project" value="InterPro"/>
</dbReference>
<feature type="domain" description="Thioesterase" evidence="4">
    <location>
        <begin position="106"/>
        <end position="193"/>
    </location>
</feature>
<feature type="compositionally biased region" description="Basic and acidic residues" evidence="3">
    <location>
        <begin position="26"/>
        <end position="35"/>
    </location>
</feature>
<comment type="similarity">
    <text evidence="1">Belongs to the thioesterase PaaI family.</text>
</comment>
<gene>
    <name evidence="5" type="ORF">NP7_03030</name>
</gene>
<dbReference type="InterPro" id="IPR006683">
    <property type="entry name" value="Thioestr_dom"/>
</dbReference>
<organism evidence="5 6">
    <name type="scientific">Faucicola osloensis</name>
    <name type="common">Moraxella osloensis</name>
    <dbReference type="NCBI Taxonomy" id="34062"/>
    <lineage>
        <taxon>Bacteria</taxon>
        <taxon>Pseudomonadati</taxon>
        <taxon>Pseudomonadota</taxon>
        <taxon>Gammaproteobacteria</taxon>
        <taxon>Moraxellales</taxon>
        <taxon>Moraxellaceae</taxon>
        <taxon>Faucicola</taxon>
    </lineage>
</organism>
<reference evidence="6" key="1">
    <citation type="submission" date="2017-11" db="EMBL/GenBank/DDBJ databases">
        <title>Complete genome sequence of Moraxella osloensis NP7 isolated from human skin.</title>
        <authorList>
            <person name="Lee K."/>
            <person name="Lim J.Y."/>
            <person name="Hwang I."/>
        </authorList>
    </citation>
    <scope>NUCLEOTIDE SEQUENCE [LARGE SCALE GENOMIC DNA]</scope>
    <source>
        <strain evidence="6">NP7</strain>
    </source>
</reference>
<dbReference type="EMBL" id="CP024443">
    <property type="protein sequence ID" value="ATR78324.1"/>
    <property type="molecule type" value="Genomic_DNA"/>
</dbReference>
<dbReference type="Proteomes" id="UP000229340">
    <property type="component" value="Chromosome"/>
</dbReference>
<name>A0A2D2LTH7_FAUOS</name>
<protein>
    <recommendedName>
        <fullName evidence="4">Thioesterase domain-containing protein</fullName>
    </recommendedName>
</protein>
<dbReference type="InterPro" id="IPR003736">
    <property type="entry name" value="PAAI_dom"/>
</dbReference>
<accession>A0A2D2LTH7</accession>
<dbReference type="STRING" id="34062.AXE82_09905"/>
<evidence type="ECO:0000313" key="6">
    <source>
        <dbReference type="Proteomes" id="UP000229340"/>
    </source>
</evidence>
<dbReference type="PANTHER" id="PTHR21660:SF1">
    <property type="entry name" value="ACYL-COENZYME A THIOESTERASE 13"/>
    <property type="match status" value="1"/>
</dbReference>